<name>A0ABS2MFZ8_9ACTN</name>
<dbReference type="InterPro" id="IPR023346">
    <property type="entry name" value="Lysozyme-like_dom_sf"/>
</dbReference>
<dbReference type="EMBL" id="JAFBBZ010000001">
    <property type="protein sequence ID" value="MBM7510047.1"/>
    <property type="molecule type" value="Genomic_DNA"/>
</dbReference>
<comment type="caution">
    <text evidence="4">The sequence shown here is derived from an EMBL/GenBank/DDBJ whole genome shotgun (WGS) entry which is preliminary data.</text>
</comment>
<feature type="transmembrane region" description="Helical" evidence="2">
    <location>
        <begin position="177"/>
        <end position="199"/>
    </location>
</feature>
<reference evidence="4 5" key="1">
    <citation type="submission" date="2021-01" db="EMBL/GenBank/DDBJ databases">
        <title>Sequencing the genomes of 1000 actinobacteria strains.</title>
        <authorList>
            <person name="Klenk H.-P."/>
        </authorList>
    </citation>
    <scope>NUCLEOTIDE SEQUENCE [LARGE SCALE GENOMIC DNA]</scope>
    <source>
        <strain evidence="4 5">DSM 18239</strain>
    </source>
</reference>
<feature type="region of interest" description="Disordered" evidence="1">
    <location>
        <begin position="119"/>
        <end position="141"/>
    </location>
</feature>
<evidence type="ECO:0000313" key="5">
    <source>
        <dbReference type="Proteomes" id="UP000732378"/>
    </source>
</evidence>
<dbReference type="Proteomes" id="UP000732378">
    <property type="component" value="Unassembled WGS sequence"/>
</dbReference>
<sequence length="208" mass="20867">MSMSIRQVYQLARGAGLGHEAAVMATAIAIGESGLNPGAVGDTSLTDATWGPSIGLWQVRSVKAESGTGKTRDATRLKSPEFNARSMAAISLGGSHWTPWTIYTNGAYRTHLTKVRAEVSSGAQAPGGKPSPVGWDLPGPLPEVPDPGDVLSDLGGAVGGAASGTAGAVVGLLVKSLAPAVLIGAGLVGGFALIVIGAWRGSVDRGES</sequence>
<evidence type="ECO:0000259" key="3">
    <source>
        <dbReference type="Pfam" id="PF18896"/>
    </source>
</evidence>
<organism evidence="4 5">
    <name type="scientific">Nocardioides salarius</name>
    <dbReference type="NCBI Taxonomy" id="374513"/>
    <lineage>
        <taxon>Bacteria</taxon>
        <taxon>Bacillati</taxon>
        <taxon>Actinomycetota</taxon>
        <taxon>Actinomycetes</taxon>
        <taxon>Propionibacteriales</taxon>
        <taxon>Nocardioidaceae</taxon>
        <taxon>Nocardioides</taxon>
    </lineage>
</organism>
<keyword evidence="2" id="KW-0472">Membrane</keyword>
<evidence type="ECO:0000313" key="4">
    <source>
        <dbReference type="EMBL" id="MBM7510047.1"/>
    </source>
</evidence>
<dbReference type="Pfam" id="PF18896">
    <property type="entry name" value="SLT_3"/>
    <property type="match status" value="1"/>
</dbReference>
<keyword evidence="2" id="KW-1133">Transmembrane helix</keyword>
<proteinExistence type="predicted"/>
<dbReference type="InterPro" id="IPR043992">
    <property type="entry name" value="SLT_3"/>
</dbReference>
<protein>
    <recommendedName>
        <fullName evidence="3">Transglycosylase SLT domain-containing protein</fullName>
    </recommendedName>
</protein>
<keyword evidence="5" id="KW-1185">Reference proteome</keyword>
<feature type="domain" description="Transglycosylase SLT" evidence="3">
    <location>
        <begin position="9"/>
        <end position="101"/>
    </location>
</feature>
<dbReference type="SUPFAM" id="SSF53955">
    <property type="entry name" value="Lysozyme-like"/>
    <property type="match status" value="1"/>
</dbReference>
<evidence type="ECO:0000256" key="2">
    <source>
        <dbReference type="SAM" id="Phobius"/>
    </source>
</evidence>
<evidence type="ECO:0000256" key="1">
    <source>
        <dbReference type="SAM" id="MobiDB-lite"/>
    </source>
</evidence>
<accession>A0ABS2MFZ8</accession>
<gene>
    <name evidence="4" type="ORF">JOE61_003861</name>
</gene>
<keyword evidence="2" id="KW-0812">Transmembrane</keyword>